<keyword evidence="8 11" id="KW-0234">DNA repair</keyword>
<evidence type="ECO:0000256" key="10">
    <source>
        <dbReference type="NCBIfam" id="TIGR00593"/>
    </source>
</evidence>
<dbReference type="Gene3D" id="1.20.1060.10">
    <property type="entry name" value="Taq DNA Polymerase, Chain T, domain 4"/>
    <property type="match status" value="1"/>
</dbReference>
<sequence>MTTPTDAAPNGGQSSSTQANPNNLVLIDGHALAFRSYFAVPPLSNSRGESTNAIVGFLKMTLRLARQANNQVIIVFDPPVKTFRHEQFEGYKLGRAATPTDLPGQINRIRAIVDAIGFPRLEEPGYEADDVIASITRMAEGRGFQVRIVTSDRDAYQLLDDHVRVISNDFSLIGPAEVLEKYGVTVRQWVDYRALTGDASDNIPGAKGIGPKTASKLLQEYGTLDAVMAAAKAGTLEPKGTREKLVASEADVAFSHQLSCMVTDLPLNLELGVGRLPGDPVQLEVLLDELELHTLKRDIAAMIGGTGGPGAEPFAARSAPGRSDGTKAPPQDISSFETPAIAEWKTPAQSVTWGYVLSREDDLTAELTAAATFDGKVARVTPLIEPVRETASAAPAPGGLFDDVTDGTPADPAPLTKTQQKAAEKAQRDAEKAAQKLAIQFPATVSEAEFIGQRTVTAAGAKALAAHLNVRGLRVEPGADPLLMAYLLDPANTAMPAVSQRYLGTLWPADAAGRAAITHRLLEVLPPMLDEQRRKLYEEMEVPLAAVLTRMEVRGVRLDSAYIRGLADATSAKIARLEGEIHTHAGRVFPIRSRDQLEAVLYDELGLASGKKTKLTGKRTTAISALEPLRNEHPIIPALLEYRELEKLRGTYLEPLPKLVNSRTGRLHTTFAQTVAATGRLSSLNPNLQNIPIRSETGREIRKGFIADDGFCLISADYSQIELRLLAHISGDKLMQQAFLEGADIHRRTASQVLGLEENSITPNQRRAAKTVNFGVLYGMSAHRLSNDLAIPYAEAAGFIDTYFSTYPGIRQYIDITLAEGRDKGYVETLYGRRRYVPELNATNRTLREAGERLAYNMPIQGTAADIIKVAMVQLDEQLEALGARLLLQVHDELLIETPEDRADEVAALTRRVMEGAAQLSVPLAVEVGVGPNWYDTK</sequence>
<dbReference type="Pfam" id="PF09281">
    <property type="entry name" value="Taq-exonuc"/>
    <property type="match status" value="2"/>
</dbReference>
<dbReference type="Pfam" id="PF01367">
    <property type="entry name" value="5_3_exonuc"/>
    <property type="match status" value="1"/>
</dbReference>
<keyword evidence="16" id="KW-1185">Reference proteome</keyword>
<evidence type="ECO:0000256" key="5">
    <source>
        <dbReference type="ARBA" id="ARBA00022763"/>
    </source>
</evidence>
<comment type="function">
    <text evidence="11">In addition to polymerase activity, this DNA polymerase exhibits 5'-3' exonuclease activity.</text>
</comment>
<dbReference type="NCBIfam" id="TIGR00593">
    <property type="entry name" value="pola"/>
    <property type="match status" value="1"/>
</dbReference>
<dbReference type="InterPro" id="IPR020045">
    <property type="entry name" value="DNA_polI_H3TH"/>
</dbReference>
<dbReference type="Gene3D" id="3.40.50.1010">
    <property type="entry name" value="5'-nuclease"/>
    <property type="match status" value="1"/>
</dbReference>
<reference evidence="15 16" key="1">
    <citation type="submission" date="2024-09" db="EMBL/GenBank/DDBJ databases">
        <authorList>
            <person name="Sun Q."/>
            <person name="Mori K."/>
        </authorList>
    </citation>
    <scope>NUCLEOTIDE SEQUENCE [LARGE SCALE GENOMIC DNA]</scope>
    <source>
        <strain evidence="15 16">JCM 13503</strain>
    </source>
</reference>
<keyword evidence="2 11" id="KW-0808">Transferase</keyword>
<dbReference type="InterPro" id="IPR018320">
    <property type="entry name" value="DNA_polymerase_1"/>
</dbReference>
<evidence type="ECO:0000256" key="4">
    <source>
        <dbReference type="ARBA" id="ARBA00022705"/>
    </source>
</evidence>
<dbReference type="EMBL" id="JBHLYR010000060">
    <property type="protein sequence ID" value="MFB9994388.1"/>
    <property type="molecule type" value="Genomic_DNA"/>
</dbReference>
<feature type="domain" description="DNA-directed DNA polymerase family A palm" evidence="14">
    <location>
        <begin position="698"/>
        <end position="902"/>
    </location>
</feature>
<evidence type="ECO:0000259" key="14">
    <source>
        <dbReference type="SMART" id="SM00482"/>
    </source>
</evidence>
<dbReference type="InterPro" id="IPR002298">
    <property type="entry name" value="DNA_polymerase_A"/>
</dbReference>
<dbReference type="RefSeq" id="WP_380015045.1">
    <property type="nucleotide sequence ID" value="NZ_JBHLYR010000060.1"/>
</dbReference>
<dbReference type="Gene3D" id="3.30.420.10">
    <property type="entry name" value="Ribonuclease H-like superfamily/Ribonuclease H"/>
    <property type="match status" value="1"/>
</dbReference>
<proteinExistence type="inferred from homology"/>
<dbReference type="InterPro" id="IPR036279">
    <property type="entry name" value="5-3_exonuclease_C_sf"/>
</dbReference>
<dbReference type="InterPro" id="IPR015361">
    <property type="entry name" value="Taq_pol_thermo_exonuc"/>
</dbReference>
<keyword evidence="6 11" id="KW-0239">DNA-directed DNA polymerase</keyword>
<dbReference type="Pfam" id="PF00476">
    <property type="entry name" value="DNA_pol_A"/>
    <property type="match status" value="1"/>
</dbReference>
<dbReference type="SUPFAM" id="SSF56672">
    <property type="entry name" value="DNA/RNA polymerases"/>
    <property type="match status" value="1"/>
</dbReference>
<evidence type="ECO:0000256" key="2">
    <source>
        <dbReference type="ARBA" id="ARBA00022679"/>
    </source>
</evidence>
<feature type="region of interest" description="Disordered" evidence="12">
    <location>
        <begin position="388"/>
        <end position="429"/>
    </location>
</feature>
<dbReference type="SMART" id="SM00482">
    <property type="entry name" value="POLAc"/>
    <property type="match status" value="1"/>
</dbReference>
<dbReference type="CDD" id="cd09859">
    <property type="entry name" value="PIN_53EXO"/>
    <property type="match status" value="1"/>
</dbReference>
<evidence type="ECO:0000256" key="11">
    <source>
        <dbReference type="RuleBase" id="RU004460"/>
    </source>
</evidence>
<dbReference type="NCBIfam" id="NF004397">
    <property type="entry name" value="PRK05755.1"/>
    <property type="match status" value="1"/>
</dbReference>
<dbReference type="SUPFAM" id="SSF88723">
    <property type="entry name" value="PIN domain-like"/>
    <property type="match status" value="1"/>
</dbReference>
<dbReference type="GO" id="GO:0003887">
    <property type="term" value="F:DNA-directed DNA polymerase activity"/>
    <property type="evidence" value="ECO:0007669"/>
    <property type="project" value="UniProtKB-EC"/>
</dbReference>
<evidence type="ECO:0000256" key="7">
    <source>
        <dbReference type="ARBA" id="ARBA00023125"/>
    </source>
</evidence>
<dbReference type="SMART" id="SM00475">
    <property type="entry name" value="53EXOc"/>
    <property type="match status" value="1"/>
</dbReference>
<dbReference type="Gene3D" id="3.30.70.370">
    <property type="match status" value="1"/>
</dbReference>
<keyword evidence="3 11" id="KW-0548">Nucleotidyltransferase</keyword>
<feature type="domain" description="5'-3' exonuclease" evidence="13">
    <location>
        <begin position="22"/>
        <end position="277"/>
    </location>
</feature>
<dbReference type="PROSITE" id="PS00447">
    <property type="entry name" value="DNA_POLYMERASE_A"/>
    <property type="match status" value="1"/>
</dbReference>
<dbReference type="CDD" id="cd08637">
    <property type="entry name" value="DNA_pol_A_pol_I_C"/>
    <property type="match status" value="1"/>
</dbReference>
<evidence type="ECO:0000313" key="15">
    <source>
        <dbReference type="EMBL" id="MFB9994388.1"/>
    </source>
</evidence>
<evidence type="ECO:0000256" key="3">
    <source>
        <dbReference type="ARBA" id="ARBA00022695"/>
    </source>
</evidence>
<dbReference type="InterPro" id="IPR012337">
    <property type="entry name" value="RNaseH-like_sf"/>
</dbReference>
<dbReference type="InterPro" id="IPR036397">
    <property type="entry name" value="RNaseH_sf"/>
</dbReference>
<keyword evidence="11" id="KW-0378">Hydrolase</keyword>
<dbReference type="InterPro" id="IPR002421">
    <property type="entry name" value="5-3_exonuclease"/>
</dbReference>
<protein>
    <recommendedName>
        <fullName evidence="10 11">DNA polymerase I</fullName>
        <ecNumber evidence="10 11">2.7.7.7</ecNumber>
    </recommendedName>
</protein>
<keyword evidence="11" id="KW-0540">Nuclease</keyword>
<evidence type="ECO:0000259" key="13">
    <source>
        <dbReference type="SMART" id="SM00475"/>
    </source>
</evidence>
<keyword evidence="5 11" id="KW-0227">DNA damage</keyword>
<comment type="caution">
    <text evidence="15">The sequence shown here is derived from an EMBL/GenBank/DDBJ whole genome shotgun (WGS) entry which is preliminary data.</text>
</comment>
<comment type="similarity">
    <text evidence="1 11">Belongs to the DNA polymerase type-A family.</text>
</comment>
<dbReference type="SUPFAM" id="SSF47807">
    <property type="entry name" value="5' to 3' exonuclease, C-terminal subdomain"/>
    <property type="match status" value="1"/>
</dbReference>
<evidence type="ECO:0000256" key="1">
    <source>
        <dbReference type="ARBA" id="ARBA00007705"/>
    </source>
</evidence>
<dbReference type="InterPro" id="IPR029060">
    <property type="entry name" value="PIN-like_dom_sf"/>
</dbReference>
<keyword evidence="4 11" id="KW-0235">DNA replication</keyword>
<feature type="region of interest" description="Disordered" evidence="12">
    <location>
        <begin position="1"/>
        <end position="21"/>
    </location>
</feature>
<keyword evidence="7 11" id="KW-0238">DNA-binding</keyword>
<gene>
    <name evidence="11 15" type="primary">polA</name>
    <name evidence="15" type="ORF">ACFFLM_20730</name>
</gene>
<dbReference type="PANTHER" id="PTHR10133">
    <property type="entry name" value="DNA POLYMERASE I"/>
    <property type="match status" value="1"/>
</dbReference>
<dbReference type="Pfam" id="PF02739">
    <property type="entry name" value="5_3_exonuc_N"/>
    <property type="match status" value="1"/>
</dbReference>
<evidence type="ECO:0000256" key="12">
    <source>
        <dbReference type="SAM" id="MobiDB-lite"/>
    </source>
</evidence>
<dbReference type="Proteomes" id="UP001589733">
    <property type="component" value="Unassembled WGS sequence"/>
</dbReference>
<dbReference type="InterPro" id="IPR001098">
    <property type="entry name" value="DNA-dir_DNA_pol_A_palm_dom"/>
</dbReference>
<dbReference type="SMART" id="SM00279">
    <property type="entry name" value="HhH2"/>
    <property type="match status" value="1"/>
</dbReference>
<evidence type="ECO:0000256" key="9">
    <source>
        <dbReference type="ARBA" id="ARBA00049244"/>
    </source>
</evidence>
<feature type="region of interest" description="Disordered" evidence="12">
    <location>
        <begin position="306"/>
        <end position="331"/>
    </location>
</feature>
<dbReference type="InterPro" id="IPR019760">
    <property type="entry name" value="DNA-dir_DNA_pol_A_CS"/>
</dbReference>
<evidence type="ECO:0000256" key="8">
    <source>
        <dbReference type="ARBA" id="ARBA00023204"/>
    </source>
</evidence>
<dbReference type="Gene3D" id="1.10.150.20">
    <property type="entry name" value="5' to 3' exonuclease, C-terminal subdomain"/>
    <property type="match status" value="2"/>
</dbReference>
<name>A0ABV6B7K4_9DEIO</name>
<keyword evidence="11" id="KW-0269">Exonuclease</keyword>
<dbReference type="InterPro" id="IPR043502">
    <property type="entry name" value="DNA/RNA_pol_sf"/>
</dbReference>
<dbReference type="SUPFAM" id="SSF53098">
    <property type="entry name" value="Ribonuclease H-like"/>
    <property type="match status" value="1"/>
</dbReference>
<evidence type="ECO:0000313" key="16">
    <source>
        <dbReference type="Proteomes" id="UP001589733"/>
    </source>
</evidence>
<dbReference type="EC" id="2.7.7.7" evidence="10 11"/>
<evidence type="ECO:0000256" key="6">
    <source>
        <dbReference type="ARBA" id="ARBA00022932"/>
    </source>
</evidence>
<dbReference type="PRINTS" id="PR00868">
    <property type="entry name" value="DNAPOLI"/>
</dbReference>
<dbReference type="InterPro" id="IPR020046">
    <property type="entry name" value="5-3_exonucl_a-hlix_arch_N"/>
</dbReference>
<organism evidence="15 16">
    <name type="scientific">Deinococcus oregonensis</name>
    <dbReference type="NCBI Taxonomy" id="1805970"/>
    <lineage>
        <taxon>Bacteria</taxon>
        <taxon>Thermotogati</taxon>
        <taxon>Deinococcota</taxon>
        <taxon>Deinococci</taxon>
        <taxon>Deinococcales</taxon>
        <taxon>Deinococcaceae</taxon>
        <taxon>Deinococcus</taxon>
    </lineage>
</organism>
<dbReference type="PANTHER" id="PTHR10133:SF27">
    <property type="entry name" value="DNA POLYMERASE NU"/>
    <property type="match status" value="1"/>
</dbReference>
<accession>A0ABV6B7K4</accession>
<dbReference type="InterPro" id="IPR008918">
    <property type="entry name" value="HhH2"/>
</dbReference>
<dbReference type="CDD" id="cd09898">
    <property type="entry name" value="H3TH_53EXO"/>
    <property type="match status" value="1"/>
</dbReference>
<comment type="catalytic activity">
    <reaction evidence="9 11">
        <text>DNA(n) + a 2'-deoxyribonucleoside 5'-triphosphate = DNA(n+1) + diphosphate</text>
        <dbReference type="Rhea" id="RHEA:22508"/>
        <dbReference type="Rhea" id="RHEA-COMP:17339"/>
        <dbReference type="Rhea" id="RHEA-COMP:17340"/>
        <dbReference type="ChEBI" id="CHEBI:33019"/>
        <dbReference type="ChEBI" id="CHEBI:61560"/>
        <dbReference type="ChEBI" id="CHEBI:173112"/>
        <dbReference type="EC" id="2.7.7.7"/>
    </reaction>
</comment>